<organism evidence="5">
    <name type="scientific">Schistocephalus solidus</name>
    <name type="common">Tapeworm</name>
    <dbReference type="NCBI Taxonomy" id="70667"/>
    <lineage>
        <taxon>Eukaryota</taxon>
        <taxon>Metazoa</taxon>
        <taxon>Spiralia</taxon>
        <taxon>Lophotrochozoa</taxon>
        <taxon>Platyhelminthes</taxon>
        <taxon>Cestoda</taxon>
        <taxon>Eucestoda</taxon>
        <taxon>Diphyllobothriidea</taxon>
        <taxon>Diphyllobothriidae</taxon>
        <taxon>Schistocephalus</taxon>
    </lineage>
</organism>
<dbReference type="PROSITE" id="PS50157">
    <property type="entry name" value="ZINC_FINGER_C2H2_2"/>
    <property type="match status" value="1"/>
</dbReference>
<keyword evidence="1" id="KW-0863">Zinc-finger</keyword>
<dbReference type="AlphaFoldDB" id="A0A183T5P6"/>
<feature type="domain" description="C2H2-type" evidence="2">
    <location>
        <begin position="178"/>
        <end position="205"/>
    </location>
</feature>
<dbReference type="WBParaSite" id="SSLN_0001224101-mRNA-1">
    <property type="protein sequence ID" value="SSLN_0001224101-mRNA-1"/>
    <property type="gene ID" value="SSLN_0001224101"/>
</dbReference>
<dbReference type="PROSITE" id="PS00028">
    <property type="entry name" value="ZINC_FINGER_C2H2_1"/>
    <property type="match status" value="1"/>
</dbReference>
<evidence type="ECO:0000313" key="3">
    <source>
        <dbReference type="EMBL" id="VDL98179.1"/>
    </source>
</evidence>
<evidence type="ECO:0000259" key="2">
    <source>
        <dbReference type="PROSITE" id="PS50157"/>
    </source>
</evidence>
<keyword evidence="1" id="KW-0862">Zinc</keyword>
<accession>A0A183T5P6</accession>
<keyword evidence="4" id="KW-1185">Reference proteome</keyword>
<sequence length="209" mass="23826">MQTHLYATFMDLMKAFDMVMLDGLWKIMQKFGCPERFTHMVRQLHDGMMARVTDKAATNGVKQGCVLAPTIFSVINSAIAWSTNTQQRSPPPLPSLSSPFTHRMGLFGHLRIHDSGIHRKAENTDTPCTHRSYGHCHCSYCAQNSNSRIGLIRQLRIHHRKAGKPVPGSPTHSRRTRLYCPHCFRTFTHRMGLLGHMRLHDNLRKPSEA</sequence>
<reference evidence="5" key="1">
    <citation type="submission" date="2016-06" db="UniProtKB">
        <authorList>
            <consortium name="WormBaseParasite"/>
        </authorList>
    </citation>
    <scope>IDENTIFICATION</scope>
</reference>
<reference evidence="3 4" key="2">
    <citation type="submission" date="2018-11" db="EMBL/GenBank/DDBJ databases">
        <authorList>
            <consortium name="Pathogen Informatics"/>
        </authorList>
    </citation>
    <scope>NUCLEOTIDE SEQUENCE [LARGE SCALE GENOMIC DNA]</scope>
    <source>
        <strain evidence="3 4">NST_G2</strain>
    </source>
</reference>
<evidence type="ECO:0000313" key="5">
    <source>
        <dbReference type="WBParaSite" id="SSLN_0001224101-mRNA-1"/>
    </source>
</evidence>
<dbReference type="Pfam" id="PF00078">
    <property type="entry name" value="RVT_1"/>
    <property type="match status" value="1"/>
</dbReference>
<keyword evidence="1" id="KW-0479">Metal-binding</keyword>
<dbReference type="EMBL" id="UYSU01036803">
    <property type="protein sequence ID" value="VDL98179.1"/>
    <property type="molecule type" value="Genomic_DNA"/>
</dbReference>
<dbReference type="PANTHER" id="PTHR47027:SF26">
    <property type="entry name" value="REVERSE TRANSCRIPTASE DOMAIN-CONTAINING PROTEIN"/>
    <property type="match status" value="1"/>
</dbReference>
<name>A0A183T5P6_SCHSO</name>
<evidence type="ECO:0000313" key="4">
    <source>
        <dbReference type="Proteomes" id="UP000275846"/>
    </source>
</evidence>
<dbReference type="GO" id="GO:0008270">
    <property type="term" value="F:zinc ion binding"/>
    <property type="evidence" value="ECO:0007669"/>
    <property type="project" value="UniProtKB-KW"/>
</dbReference>
<dbReference type="PANTHER" id="PTHR47027">
    <property type="entry name" value="REVERSE TRANSCRIPTASE DOMAIN-CONTAINING PROTEIN"/>
    <property type="match status" value="1"/>
</dbReference>
<dbReference type="InterPro" id="IPR013087">
    <property type="entry name" value="Znf_C2H2_type"/>
</dbReference>
<dbReference type="OrthoDB" id="9802488at2759"/>
<protein>
    <submittedName>
        <fullName evidence="5">C2H2-type domain-containing protein</fullName>
    </submittedName>
</protein>
<proteinExistence type="predicted"/>
<dbReference type="Proteomes" id="UP000275846">
    <property type="component" value="Unassembled WGS sequence"/>
</dbReference>
<evidence type="ECO:0000256" key="1">
    <source>
        <dbReference type="PROSITE-ProRule" id="PRU00042"/>
    </source>
</evidence>
<dbReference type="InterPro" id="IPR000477">
    <property type="entry name" value="RT_dom"/>
</dbReference>
<gene>
    <name evidence="3" type="ORF">SSLN_LOCUS11794</name>
</gene>